<dbReference type="EMBL" id="UXAW01000095">
    <property type="protein sequence ID" value="VDC32774.1"/>
    <property type="molecule type" value="Genomic_DNA"/>
</dbReference>
<sequence length="167" mass="17905">MTMAITLVLTKAGNRTLSADEVKAIIAGSEGRKSDANNARGHALQHVQQTNTYRKTDYSEKRAWNELSGEGSHSCFKTERQQAGMVCDVLMSNEGKDALRQLNAGAKQVKVRSNIGAGETVVSQGNLGGEFGVFCDDKPAKGLVVELHSKLDGGTNMLHVRSAYPVA</sequence>
<dbReference type="RefSeq" id="WP_124088154.1">
    <property type="nucleotide sequence ID" value="NZ_UXAW01000095.1"/>
</dbReference>
<accession>A0A3P5XPD7</accession>
<protein>
    <submittedName>
        <fullName evidence="1">Uncharacterized protein</fullName>
    </submittedName>
</protein>
<gene>
    <name evidence="1" type="ORF">XINFAN_03452</name>
</gene>
<proteinExistence type="predicted"/>
<reference evidence="1 2" key="1">
    <citation type="submission" date="2018-11" db="EMBL/GenBank/DDBJ databases">
        <authorList>
            <person name="Criscuolo A."/>
        </authorList>
    </citation>
    <scope>NUCLEOTIDE SEQUENCE [LARGE SCALE GENOMIC DNA]</scope>
    <source>
        <strain evidence="1">ACIP111625</strain>
    </source>
</reference>
<dbReference type="Proteomes" id="UP000277498">
    <property type="component" value="Unassembled WGS sequence"/>
</dbReference>
<evidence type="ECO:0000313" key="2">
    <source>
        <dbReference type="Proteomes" id="UP000277498"/>
    </source>
</evidence>
<evidence type="ECO:0000313" key="1">
    <source>
        <dbReference type="EMBL" id="VDC32774.1"/>
    </source>
</evidence>
<name>A0A3P5XPD7_9RHOB</name>
<keyword evidence="2" id="KW-1185">Reference proteome</keyword>
<organism evidence="1 2">
    <name type="scientific">Pseudogemmobacter humi</name>
    <dbReference type="NCBI Taxonomy" id="2483812"/>
    <lineage>
        <taxon>Bacteria</taxon>
        <taxon>Pseudomonadati</taxon>
        <taxon>Pseudomonadota</taxon>
        <taxon>Alphaproteobacteria</taxon>
        <taxon>Rhodobacterales</taxon>
        <taxon>Paracoccaceae</taxon>
        <taxon>Pseudogemmobacter</taxon>
    </lineage>
</organism>
<dbReference type="AlphaFoldDB" id="A0A3P5XPD7"/>